<evidence type="ECO:0000313" key="1">
    <source>
        <dbReference type="EMBL" id="MBM7489177.1"/>
    </source>
</evidence>
<accession>A0ABS2LM32</accession>
<evidence type="ECO:0000313" key="2">
    <source>
        <dbReference type="Proteomes" id="UP000764837"/>
    </source>
</evidence>
<sequence length="55" mass="6356">MTDDEKRPPLVLLHGLTFAWARRLRSRWQGRKCPLIAPHPFTGDQEVCITTRQVG</sequence>
<protein>
    <recommendedName>
        <fullName evidence="3">Alpha/beta hydrolase</fullName>
    </recommendedName>
</protein>
<proteinExistence type="predicted"/>
<keyword evidence="2" id="KW-1185">Reference proteome</keyword>
<reference evidence="1 2" key="1">
    <citation type="submission" date="2021-01" db="EMBL/GenBank/DDBJ databases">
        <title>Sequencing the genomes of 1000 actinobacteria strains.</title>
        <authorList>
            <person name="Klenk H.-P."/>
        </authorList>
    </citation>
    <scope>NUCLEOTIDE SEQUENCE [LARGE SCALE GENOMIC DNA]</scope>
    <source>
        <strain evidence="1 2">DSM 100204</strain>
    </source>
</reference>
<dbReference type="EMBL" id="JAFBBP010000001">
    <property type="protein sequence ID" value="MBM7489177.1"/>
    <property type="molecule type" value="Genomic_DNA"/>
</dbReference>
<name>A0ABS2LM32_9ACTN</name>
<dbReference type="Proteomes" id="UP000764837">
    <property type="component" value="Unassembled WGS sequence"/>
</dbReference>
<comment type="caution">
    <text evidence="1">The sequence shown here is derived from an EMBL/GenBank/DDBJ whole genome shotgun (WGS) entry which is preliminary data.</text>
</comment>
<evidence type="ECO:0008006" key="3">
    <source>
        <dbReference type="Google" id="ProtNLM"/>
    </source>
</evidence>
<gene>
    <name evidence="1" type="ORF">JOD64_000399</name>
</gene>
<organism evidence="1 2">
    <name type="scientific">Micromonospora luteifusca</name>
    <dbReference type="NCBI Taxonomy" id="709860"/>
    <lineage>
        <taxon>Bacteria</taxon>
        <taxon>Bacillati</taxon>
        <taxon>Actinomycetota</taxon>
        <taxon>Actinomycetes</taxon>
        <taxon>Micromonosporales</taxon>
        <taxon>Micromonosporaceae</taxon>
        <taxon>Micromonospora</taxon>
    </lineage>
</organism>